<dbReference type="AlphaFoldDB" id="A0A261Y6Q7"/>
<feature type="region of interest" description="Disordered" evidence="1">
    <location>
        <begin position="83"/>
        <end position="134"/>
    </location>
</feature>
<keyword evidence="3" id="KW-1185">Reference proteome</keyword>
<gene>
    <name evidence="2" type="ORF">BZG36_00770</name>
</gene>
<evidence type="ECO:0000256" key="1">
    <source>
        <dbReference type="SAM" id="MobiDB-lite"/>
    </source>
</evidence>
<reference evidence="2 3" key="1">
    <citation type="journal article" date="2017" name="Mycologia">
        <title>Bifiguratus adelaidae, gen. et sp. nov., a new member of Mucoromycotina in endophytic and soil-dwelling habitats.</title>
        <authorList>
            <person name="Torres-Cruz T.J."/>
            <person name="Billingsley Tobias T.L."/>
            <person name="Almatruk M."/>
            <person name="Hesse C."/>
            <person name="Kuske C.R."/>
            <person name="Desiro A."/>
            <person name="Benucci G.M."/>
            <person name="Bonito G."/>
            <person name="Stajich J.E."/>
            <person name="Dunlap C."/>
            <person name="Arnold A.E."/>
            <person name="Porras-Alfaro A."/>
        </authorList>
    </citation>
    <scope>NUCLEOTIDE SEQUENCE [LARGE SCALE GENOMIC DNA]</scope>
    <source>
        <strain evidence="2 3">AZ0501</strain>
    </source>
</reference>
<evidence type="ECO:0000313" key="2">
    <source>
        <dbReference type="EMBL" id="OZJ06271.1"/>
    </source>
</evidence>
<feature type="compositionally biased region" description="Basic and acidic residues" evidence="1">
    <location>
        <begin position="83"/>
        <end position="94"/>
    </location>
</feature>
<accession>A0A261Y6Q7</accession>
<protein>
    <submittedName>
        <fullName evidence="2">Uncharacterized protein</fullName>
    </submittedName>
</protein>
<proteinExistence type="predicted"/>
<evidence type="ECO:0000313" key="3">
    <source>
        <dbReference type="Proteomes" id="UP000242875"/>
    </source>
</evidence>
<organism evidence="2 3">
    <name type="scientific">Bifiguratus adelaidae</name>
    <dbReference type="NCBI Taxonomy" id="1938954"/>
    <lineage>
        <taxon>Eukaryota</taxon>
        <taxon>Fungi</taxon>
        <taxon>Fungi incertae sedis</taxon>
        <taxon>Mucoromycota</taxon>
        <taxon>Mucoromycotina</taxon>
        <taxon>Endogonomycetes</taxon>
        <taxon>Endogonales</taxon>
        <taxon>Endogonales incertae sedis</taxon>
        <taxon>Bifiguratus</taxon>
    </lineage>
</organism>
<dbReference type="OrthoDB" id="2287871at2759"/>
<dbReference type="Proteomes" id="UP000242875">
    <property type="component" value="Unassembled WGS sequence"/>
</dbReference>
<name>A0A261Y6Q7_9FUNG</name>
<comment type="caution">
    <text evidence="2">The sequence shown here is derived from an EMBL/GenBank/DDBJ whole genome shotgun (WGS) entry which is preliminary data.</text>
</comment>
<feature type="compositionally biased region" description="Acidic residues" evidence="1">
    <location>
        <begin position="104"/>
        <end position="115"/>
    </location>
</feature>
<feature type="region of interest" description="Disordered" evidence="1">
    <location>
        <begin position="31"/>
        <end position="57"/>
    </location>
</feature>
<sequence>MDARDPSTPPQVTDSIQGSCLSAVDAIAPVHDPLSHPHKVSLATSNEDEPRSHLHSLSPEKLGVVGYIKDVGGFVKDLVHDRKVARQQKRKQDYETESMWVQAYDEDDIQDDDTEASQGTNHPVEQDTSEGRRSFLRDNAVKLFPAVHESNTYPEHHHQWEAMHRADGESVDYSADMKRIQ</sequence>
<dbReference type="EMBL" id="MVBO01000005">
    <property type="protein sequence ID" value="OZJ06271.1"/>
    <property type="molecule type" value="Genomic_DNA"/>
</dbReference>